<dbReference type="GO" id="GO:0005524">
    <property type="term" value="F:ATP binding"/>
    <property type="evidence" value="ECO:0007669"/>
    <property type="project" value="UniProtKB-KW"/>
</dbReference>
<dbReference type="Pfam" id="PF13173">
    <property type="entry name" value="AAA_14"/>
    <property type="match status" value="1"/>
</dbReference>
<accession>A0A8J6MYH2</accession>
<organism evidence="3 4">
    <name type="scientific">Candidatus Desulfacyla euxinica</name>
    <dbReference type="NCBI Taxonomy" id="2841693"/>
    <lineage>
        <taxon>Bacteria</taxon>
        <taxon>Deltaproteobacteria</taxon>
        <taxon>Candidatus Desulfacyla</taxon>
    </lineage>
</organism>
<evidence type="ECO:0000313" key="4">
    <source>
        <dbReference type="Proteomes" id="UP000650524"/>
    </source>
</evidence>
<evidence type="ECO:0000259" key="1">
    <source>
        <dbReference type="Pfam" id="PF13173"/>
    </source>
</evidence>
<comment type="caution">
    <text evidence="3">The sequence shown here is derived from an EMBL/GenBank/DDBJ whole genome shotgun (WGS) entry which is preliminary data.</text>
</comment>
<dbReference type="PANTHER" id="PTHR33295">
    <property type="entry name" value="ATPASE"/>
    <property type="match status" value="1"/>
</dbReference>
<dbReference type="SUPFAM" id="SSF52540">
    <property type="entry name" value="P-loop containing nucleoside triphosphate hydrolases"/>
    <property type="match status" value="1"/>
</dbReference>
<keyword evidence="3" id="KW-0547">Nucleotide-binding</keyword>
<name>A0A8J6MYH2_9DELT</name>
<dbReference type="EMBL" id="JACNJD010000213">
    <property type="protein sequence ID" value="MBC8177497.1"/>
    <property type="molecule type" value="Genomic_DNA"/>
</dbReference>
<evidence type="ECO:0000259" key="2">
    <source>
        <dbReference type="Pfam" id="PF13635"/>
    </source>
</evidence>
<evidence type="ECO:0000313" key="3">
    <source>
        <dbReference type="EMBL" id="MBC8177497.1"/>
    </source>
</evidence>
<keyword evidence="3" id="KW-0067">ATP-binding</keyword>
<dbReference type="Pfam" id="PF13635">
    <property type="entry name" value="DUF4143"/>
    <property type="match status" value="1"/>
</dbReference>
<protein>
    <submittedName>
        <fullName evidence="3">ATP-binding protein</fullName>
    </submittedName>
</protein>
<dbReference type="AlphaFoldDB" id="A0A8J6MYH2"/>
<dbReference type="InterPro" id="IPR025420">
    <property type="entry name" value="DUF4143"/>
</dbReference>
<gene>
    <name evidence="3" type="ORF">H8E19_08835</name>
</gene>
<dbReference type="PANTHER" id="PTHR33295:SF8">
    <property type="entry name" value="AAA+ ATPASE DOMAIN-CONTAINING PROTEIN"/>
    <property type="match status" value="1"/>
</dbReference>
<sequence length="437" mass="51014">MELILEELISDFHDRKLPSLTRRHTTLPWLSGKIDTVIGMRRSGKTWFLFQVISDLLVEGIAKESMLYLNLEDERLLPMTASDLHWITDVYFRRYPHFREKECYFFFDEIQNIPGWERFVRRLLDTEKAHICLTGSSAKLLSREIATSLRGRSISTEMFPFSFSEALDHLGIDVNPGERPGAKMRSILENRLRAYLQEGGFPEVQSISDEYRVRILQDYLNVVILRDLVERHQVSNIVPLRYMIRRMLNSTASLLSVNKMYNEMKSQGIRCGKNTLHEYLEYLSDAYLFFQVRMHAHSERARAVNPKKTYAIDTGLVRACSHRTSPEWGHLLENFVFLELRRKYDGIEYYRTAKGHEVDFLVTIPHGEPLLIQVAAEFNEPSTRKRELQAITEAMAELKIKKSLIITMSREEQLETNVGQIDVCPAWLWAVSEQRTC</sequence>
<reference evidence="3 4" key="1">
    <citation type="submission" date="2020-08" db="EMBL/GenBank/DDBJ databases">
        <title>Bridging the membrane lipid divide: bacteria of the FCB group superphylum have the potential to synthesize archaeal ether lipids.</title>
        <authorList>
            <person name="Villanueva L."/>
            <person name="Von Meijenfeldt F.A.B."/>
            <person name="Westbye A.B."/>
            <person name="Yadav S."/>
            <person name="Hopmans E.C."/>
            <person name="Dutilh B.E."/>
            <person name="Sinninghe Damste J.S."/>
        </authorList>
    </citation>
    <scope>NUCLEOTIDE SEQUENCE [LARGE SCALE GENOMIC DNA]</scope>
    <source>
        <strain evidence="3">NIOZ-UU27</strain>
    </source>
</reference>
<dbReference type="InterPro" id="IPR027417">
    <property type="entry name" value="P-loop_NTPase"/>
</dbReference>
<dbReference type="Proteomes" id="UP000650524">
    <property type="component" value="Unassembled WGS sequence"/>
</dbReference>
<proteinExistence type="predicted"/>
<feature type="domain" description="DUF4143" evidence="2">
    <location>
        <begin position="226"/>
        <end position="376"/>
    </location>
</feature>
<feature type="domain" description="AAA" evidence="1">
    <location>
        <begin position="33"/>
        <end position="166"/>
    </location>
</feature>
<dbReference type="InterPro" id="IPR041682">
    <property type="entry name" value="AAA_14"/>
</dbReference>